<dbReference type="EMBL" id="CP143423">
    <property type="protein sequence ID" value="WVX50185.1"/>
    <property type="molecule type" value="Genomic_DNA"/>
</dbReference>
<name>A0ABZ2BYB4_9RHOB</name>
<protein>
    <submittedName>
        <fullName evidence="1">Uncharacterized protein</fullName>
    </submittedName>
</protein>
<sequence length="94" mass="10832">MGFSMNLFQGQKVQMTQSNQRLLDILSFWHKVEFFIPFDLDNRAREQTNQKKLWRAYGQTSELKCDDVVLSRLRSGLSTHLGSLSFEGQGAFAT</sequence>
<proteinExistence type="predicted"/>
<accession>A0ABZ2BYB4</accession>
<keyword evidence="2" id="KW-1185">Reference proteome</keyword>
<gene>
    <name evidence="1" type="ORF">ROLI_032810</name>
</gene>
<organism evidence="1 2">
    <name type="scientific">Roseobacter fucihabitans</name>
    <dbReference type="NCBI Taxonomy" id="1537242"/>
    <lineage>
        <taxon>Bacteria</taxon>
        <taxon>Pseudomonadati</taxon>
        <taxon>Pseudomonadota</taxon>
        <taxon>Alphaproteobacteria</taxon>
        <taxon>Rhodobacterales</taxon>
        <taxon>Roseobacteraceae</taxon>
        <taxon>Roseobacter</taxon>
    </lineage>
</organism>
<evidence type="ECO:0000313" key="2">
    <source>
        <dbReference type="Proteomes" id="UP001318682"/>
    </source>
</evidence>
<evidence type="ECO:0000313" key="1">
    <source>
        <dbReference type="EMBL" id="WVX50185.1"/>
    </source>
</evidence>
<dbReference type="Proteomes" id="UP001318682">
    <property type="component" value="Chromosome"/>
</dbReference>
<reference evidence="2" key="1">
    <citation type="submission" date="2024-01" db="EMBL/GenBank/DDBJ databases">
        <title>Roseobacter fucihabitans sp. nov., isolated from the brown alga Fucus spiralis.</title>
        <authorList>
            <person name="Hahnke S."/>
            <person name="Berger M."/>
            <person name="Schlingloff A."/>
            <person name="Athale I."/>
            <person name="Neumann-Schaal M."/>
            <person name="Adenaya A."/>
            <person name="Poehlein A."/>
            <person name="Daniel R."/>
            <person name="Pertersen J."/>
            <person name="Brinkhoff T."/>
        </authorList>
    </citation>
    <scope>NUCLEOTIDE SEQUENCE [LARGE SCALE GENOMIC DNA]</scope>
    <source>
        <strain evidence="2">B14</strain>
    </source>
</reference>